<dbReference type="KEGG" id="taz:TREAZ_1059"/>
<sequence length="46" mass="4943">MDRLTNGTNTARQGAMPTKRVLAEKAAHEWPGALTNKTAAVIPLHC</sequence>
<keyword evidence="2" id="KW-1185">Reference proteome</keyword>
<name>F5Y7L9_LEAAZ</name>
<protein>
    <submittedName>
        <fullName evidence="1">Uncharacterized protein</fullName>
    </submittedName>
</protein>
<dbReference type="AlphaFoldDB" id="F5Y7L9"/>
<organism evidence="1 2">
    <name type="scientific">Leadbettera azotonutricia (strain ATCC BAA-888 / DSM 13862 / ZAS-9)</name>
    <name type="common">Treponema azotonutricium</name>
    <dbReference type="NCBI Taxonomy" id="545695"/>
    <lineage>
        <taxon>Bacteria</taxon>
        <taxon>Pseudomonadati</taxon>
        <taxon>Spirochaetota</taxon>
        <taxon>Spirochaetia</taxon>
        <taxon>Spirochaetales</taxon>
        <taxon>Breznakiellaceae</taxon>
        <taxon>Leadbettera</taxon>
    </lineage>
</organism>
<gene>
    <name evidence="1" type="ordered locus">TREAZ_1059</name>
</gene>
<dbReference type="Proteomes" id="UP000009222">
    <property type="component" value="Chromosome"/>
</dbReference>
<proteinExistence type="predicted"/>
<dbReference type="STRING" id="545695.TREAZ_1059"/>
<reference evidence="1 2" key="2">
    <citation type="journal article" date="2011" name="ISME J.">
        <title>RNA-seq reveals cooperative metabolic interactions between two termite-gut spirochete species in co-culture.</title>
        <authorList>
            <person name="Rosenthal A.Z."/>
            <person name="Matson E.G."/>
            <person name="Eldar A."/>
            <person name="Leadbetter J.R."/>
        </authorList>
    </citation>
    <scope>NUCLEOTIDE SEQUENCE [LARGE SCALE GENOMIC DNA]</scope>
    <source>
        <strain evidence="2">ATCC BAA-888 / DSM 13862 / ZAS-9</strain>
    </source>
</reference>
<evidence type="ECO:0000313" key="2">
    <source>
        <dbReference type="Proteomes" id="UP000009222"/>
    </source>
</evidence>
<dbReference type="HOGENOM" id="CLU_3190252_0_0_12"/>
<accession>F5Y7L9</accession>
<evidence type="ECO:0000313" key="1">
    <source>
        <dbReference type="EMBL" id="AEF83115.1"/>
    </source>
</evidence>
<dbReference type="EMBL" id="CP001841">
    <property type="protein sequence ID" value="AEF83115.1"/>
    <property type="molecule type" value="Genomic_DNA"/>
</dbReference>
<reference evidence="2" key="1">
    <citation type="submission" date="2009-12" db="EMBL/GenBank/DDBJ databases">
        <title>Complete sequence of Treponema azotonutricium strain ZAS-9.</title>
        <authorList>
            <person name="Tetu S.G."/>
            <person name="Matson E."/>
            <person name="Ren Q."/>
            <person name="Seshadri R."/>
            <person name="Elbourne L."/>
            <person name="Hassan K.A."/>
            <person name="Durkin A."/>
            <person name="Radune D."/>
            <person name="Mohamoud Y."/>
            <person name="Shay R."/>
            <person name="Jin S."/>
            <person name="Zhang X."/>
            <person name="Lucey K."/>
            <person name="Ballor N.R."/>
            <person name="Ottesen E."/>
            <person name="Rosenthal R."/>
            <person name="Allen A."/>
            <person name="Leadbetter J.R."/>
            <person name="Paulsen I.T."/>
        </authorList>
    </citation>
    <scope>NUCLEOTIDE SEQUENCE [LARGE SCALE GENOMIC DNA]</scope>
    <source>
        <strain evidence="2">ATCC BAA-888 / DSM 13862 / ZAS-9</strain>
    </source>
</reference>
<dbReference type="InParanoid" id="F5Y7L9"/>